<name>A0A1R4HJZ7_9GAMM</name>
<dbReference type="Proteomes" id="UP000195667">
    <property type="component" value="Unassembled WGS sequence"/>
</dbReference>
<organism evidence="1 2">
    <name type="scientific">Crenothrix polyspora</name>
    <dbReference type="NCBI Taxonomy" id="360316"/>
    <lineage>
        <taxon>Bacteria</taxon>
        <taxon>Pseudomonadati</taxon>
        <taxon>Pseudomonadota</taxon>
        <taxon>Gammaproteobacteria</taxon>
        <taxon>Methylococcales</taxon>
        <taxon>Crenotrichaceae</taxon>
        <taxon>Crenothrix</taxon>
    </lineage>
</organism>
<gene>
    <name evidence="1" type="ORF">CRENPOLYSF1_930005</name>
</gene>
<dbReference type="AlphaFoldDB" id="A0A1R4HJZ7"/>
<sequence>MVFAIYFKQDKLILSVHALKRAKAGFLILTGDSFHEPFRYFKAGRRQSAYRNK</sequence>
<dbReference type="EMBL" id="FUKI01000174">
    <property type="protein sequence ID" value="SJM96558.1"/>
    <property type="molecule type" value="Genomic_DNA"/>
</dbReference>
<protein>
    <submittedName>
        <fullName evidence="1">Uncharacterized protein</fullName>
    </submittedName>
</protein>
<proteinExistence type="predicted"/>
<evidence type="ECO:0000313" key="2">
    <source>
        <dbReference type="Proteomes" id="UP000195667"/>
    </source>
</evidence>
<evidence type="ECO:0000313" key="1">
    <source>
        <dbReference type="EMBL" id="SJM96558.1"/>
    </source>
</evidence>
<accession>A0A1R4HJZ7</accession>
<keyword evidence="2" id="KW-1185">Reference proteome</keyword>
<reference evidence="2" key="1">
    <citation type="submission" date="2017-02" db="EMBL/GenBank/DDBJ databases">
        <authorList>
            <person name="Daims H."/>
        </authorList>
    </citation>
    <scope>NUCLEOTIDE SEQUENCE [LARGE SCALE GENOMIC DNA]</scope>
</reference>